<dbReference type="Gene3D" id="3.90.1300.10">
    <property type="entry name" value="Amidase signature (AS) domain"/>
    <property type="match status" value="1"/>
</dbReference>
<dbReference type="SUPFAM" id="SSF75304">
    <property type="entry name" value="Amidase signature (AS) enzymes"/>
    <property type="match status" value="1"/>
</dbReference>
<name>A0A8J3SPE3_9ACTN</name>
<reference evidence="1 2" key="1">
    <citation type="submission" date="2021-01" db="EMBL/GenBank/DDBJ databases">
        <title>Whole genome shotgun sequence of Planobispora siamensis NBRC 107568.</title>
        <authorList>
            <person name="Komaki H."/>
            <person name="Tamura T."/>
        </authorList>
    </citation>
    <scope>NUCLEOTIDE SEQUENCE [LARGE SCALE GENOMIC DNA]</scope>
    <source>
        <strain evidence="1 2">NBRC 107568</strain>
    </source>
</reference>
<keyword evidence="2" id="KW-1185">Reference proteome</keyword>
<gene>
    <name evidence="1" type="ORF">Psi01_76500</name>
</gene>
<dbReference type="RefSeq" id="WP_204069045.1">
    <property type="nucleotide sequence ID" value="NZ_BOOJ01000075.1"/>
</dbReference>
<accession>A0A8J3SPE3</accession>
<evidence type="ECO:0000313" key="1">
    <source>
        <dbReference type="EMBL" id="GIH97020.1"/>
    </source>
</evidence>
<protein>
    <recommendedName>
        <fullName evidence="3">Amidase</fullName>
    </recommendedName>
</protein>
<dbReference type="AlphaFoldDB" id="A0A8J3SPE3"/>
<sequence length="70" mass="7234">MRGRAVIAAQWPMTAVPVLGFPGVSVPVGPADGLPIGVQLIGGRPAEDVILDAAQAIEDRAPRLTPIDPR</sequence>
<dbReference type="EMBL" id="BOOJ01000075">
    <property type="protein sequence ID" value="GIH97020.1"/>
    <property type="molecule type" value="Genomic_DNA"/>
</dbReference>
<evidence type="ECO:0000313" key="2">
    <source>
        <dbReference type="Proteomes" id="UP000619788"/>
    </source>
</evidence>
<dbReference type="InterPro" id="IPR036928">
    <property type="entry name" value="AS_sf"/>
</dbReference>
<evidence type="ECO:0008006" key="3">
    <source>
        <dbReference type="Google" id="ProtNLM"/>
    </source>
</evidence>
<comment type="caution">
    <text evidence="1">The sequence shown here is derived from an EMBL/GenBank/DDBJ whole genome shotgun (WGS) entry which is preliminary data.</text>
</comment>
<organism evidence="1 2">
    <name type="scientific">Planobispora siamensis</name>
    <dbReference type="NCBI Taxonomy" id="936338"/>
    <lineage>
        <taxon>Bacteria</taxon>
        <taxon>Bacillati</taxon>
        <taxon>Actinomycetota</taxon>
        <taxon>Actinomycetes</taxon>
        <taxon>Streptosporangiales</taxon>
        <taxon>Streptosporangiaceae</taxon>
        <taxon>Planobispora</taxon>
    </lineage>
</organism>
<proteinExistence type="predicted"/>
<dbReference type="Proteomes" id="UP000619788">
    <property type="component" value="Unassembled WGS sequence"/>
</dbReference>